<dbReference type="GO" id="GO:0015031">
    <property type="term" value="P:protein transport"/>
    <property type="evidence" value="ECO:0007669"/>
    <property type="project" value="UniProtKB-KW"/>
</dbReference>
<comment type="similarity">
    <text evidence="2 7">Belongs to the ExbD/TolR family.</text>
</comment>
<evidence type="ECO:0000313" key="9">
    <source>
        <dbReference type="Proteomes" id="UP000192330"/>
    </source>
</evidence>
<dbReference type="STRING" id="1387277.SAMN06295998_12716"/>
<keyword evidence="3" id="KW-1003">Cell membrane</keyword>
<dbReference type="EMBL" id="FWYD01000027">
    <property type="protein sequence ID" value="SMD07970.1"/>
    <property type="molecule type" value="Genomic_DNA"/>
</dbReference>
<keyword evidence="9" id="KW-1185">Reference proteome</keyword>
<keyword evidence="5" id="KW-1133">Transmembrane helix</keyword>
<keyword evidence="7" id="KW-0653">Protein transport</keyword>
<protein>
    <submittedName>
        <fullName evidence="8">Outer membrane transport energization protein ExbD</fullName>
    </submittedName>
</protein>
<gene>
    <name evidence="8" type="ORF">SAMN06295998_12716</name>
</gene>
<keyword evidence="4 7" id="KW-0812">Transmembrane</keyword>
<evidence type="ECO:0000256" key="1">
    <source>
        <dbReference type="ARBA" id="ARBA00004162"/>
    </source>
</evidence>
<evidence type="ECO:0000256" key="2">
    <source>
        <dbReference type="ARBA" id="ARBA00005811"/>
    </source>
</evidence>
<dbReference type="GO" id="GO:0005886">
    <property type="term" value="C:plasma membrane"/>
    <property type="evidence" value="ECO:0007669"/>
    <property type="project" value="UniProtKB-SubCell"/>
</dbReference>
<evidence type="ECO:0000256" key="4">
    <source>
        <dbReference type="ARBA" id="ARBA00022692"/>
    </source>
</evidence>
<dbReference type="InterPro" id="IPR003400">
    <property type="entry name" value="ExbD"/>
</dbReference>
<organism evidence="8 9">
    <name type="scientific">Primorskyibacter flagellatus</name>
    <dbReference type="NCBI Taxonomy" id="1387277"/>
    <lineage>
        <taxon>Bacteria</taxon>
        <taxon>Pseudomonadati</taxon>
        <taxon>Pseudomonadota</taxon>
        <taxon>Alphaproteobacteria</taxon>
        <taxon>Rhodobacterales</taxon>
        <taxon>Roseobacteraceae</taxon>
        <taxon>Primorskyibacter</taxon>
    </lineage>
</organism>
<proteinExistence type="inferred from homology"/>
<evidence type="ECO:0000256" key="7">
    <source>
        <dbReference type="RuleBase" id="RU003879"/>
    </source>
</evidence>
<dbReference type="AlphaFoldDB" id="A0A1W2EDZ1"/>
<evidence type="ECO:0000256" key="6">
    <source>
        <dbReference type="ARBA" id="ARBA00023136"/>
    </source>
</evidence>
<comment type="subcellular location">
    <subcellularLocation>
        <location evidence="1">Cell membrane</location>
        <topology evidence="1">Single-pass membrane protein</topology>
    </subcellularLocation>
    <subcellularLocation>
        <location evidence="7">Cell membrane</location>
        <topology evidence="7">Single-pass type II membrane protein</topology>
    </subcellularLocation>
</comment>
<accession>A0A1W2EDZ1</accession>
<name>A0A1W2EDZ1_9RHOB</name>
<dbReference type="Pfam" id="PF02472">
    <property type="entry name" value="ExbD"/>
    <property type="match status" value="1"/>
</dbReference>
<dbReference type="RefSeq" id="WP_235866701.1">
    <property type="nucleotide sequence ID" value="NZ_FWYD01000027.1"/>
</dbReference>
<keyword evidence="7" id="KW-0813">Transport</keyword>
<evidence type="ECO:0000256" key="3">
    <source>
        <dbReference type="ARBA" id="ARBA00022475"/>
    </source>
</evidence>
<evidence type="ECO:0000313" key="8">
    <source>
        <dbReference type="EMBL" id="SMD07970.1"/>
    </source>
</evidence>
<reference evidence="8 9" key="1">
    <citation type="submission" date="2017-04" db="EMBL/GenBank/DDBJ databases">
        <authorList>
            <person name="Afonso C.L."/>
            <person name="Miller P.J."/>
            <person name="Scott M.A."/>
            <person name="Spackman E."/>
            <person name="Goraichik I."/>
            <person name="Dimitrov K.M."/>
            <person name="Suarez D.L."/>
            <person name="Swayne D.E."/>
        </authorList>
    </citation>
    <scope>NUCLEOTIDE SEQUENCE [LARGE SCALE GENOMIC DNA]</scope>
    <source>
        <strain evidence="8 9">CGMCC 1.12644</strain>
    </source>
</reference>
<dbReference type="Proteomes" id="UP000192330">
    <property type="component" value="Unassembled WGS sequence"/>
</dbReference>
<sequence>MRRRTRRRRLSMTSLIDVIFLLLLFFMLSSTFTRFSEVELAAGGAAGAATASDIRPFFLRLGTDSLDLNGRDIAFASLADGFGEDAAPVVLVSMVPSVTAQRLTDLLVALRAVPGAKVTVLERS</sequence>
<dbReference type="GO" id="GO:0022857">
    <property type="term" value="F:transmembrane transporter activity"/>
    <property type="evidence" value="ECO:0007669"/>
    <property type="project" value="InterPro"/>
</dbReference>
<keyword evidence="6" id="KW-0472">Membrane</keyword>
<evidence type="ECO:0000256" key="5">
    <source>
        <dbReference type="ARBA" id="ARBA00022989"/>
    </source>
</evidence>